<keyword evidence="6" id="KW-0472">Membrane</keyword>
<keyword evidence="7" id="KW-0998">Cell outer membrane</keyword>
<proteinExistence type="predicted"/>
<evidence type="ECO:0000256" key="1">
    <source>
        <dbReference type="ARBA" id="ARBA00004571"/>
    </source>
</evidence>
<evidence type="ECO:0000256" key="8">
    <source>
        <dbReference type="SAM" id="SignalP"/>
    </source>
</evidence>
<sequence length="746" mass="82843">MKRISVLLATIAVALANAQTTTPETAKGKANDSIKVNRIKTIEAVTIVGKKAVVENKIDKIVYNVANDLTSQNGAAIDVLRKVPQVTVDADGNVELQGNPNVRFLINGKPSSIFGNSLADALASIPASQIKSIEAVTSPGAKYDAQGTGGIINIVLNDSKVKGINGIINGSLGTRFETGSLNLNYRNNNFSMNAFFSGNTQLKSRTPFSQDRISRDSQTNSQTRLLQDGYTDFQRHGYRTGMGFDWSINKSNTFSGSISYNSFRNKSIGFINQEQYITDASGNEQSILGYRNSDNRSTVNSIDGSLSYRKTFQKDGQELTADYVVSYGTPESSYIQNQSLYGAAFPYNGTSANNPGTDNSHNLSVDYVHPLTDNITFEMGGKTVLQHITNTTDVSVLNAFNQYEKDPLQSYNLKYDMGIYAAYFSSTFKFFNWLDLRAGARYEYTTLKIDFPGTNIPSYGLFVPSLILSHKFDNNGTLKLAYTRRVERPEYSELNPFLNISDPHNITTGNPSLKPEIGDNMEFGYSKNLGNGGNISMTLVERINSQDLKQITTFYPVFTANGVDYTNVSVSSRDNIGKEYNSGAIVSASLPFLNNKLNLRGNLMVFHRYIVSHIYVGDLDMGMRYRLNLNVNYQFPNNFVLEAFGNYNSAAKNIQGKNPQSITYTLAGRKVFWNKKASIGFTMTNPFNKYIKQVTTVNTGDYDSYSVRQLPFRSFGISFSYKFGKTDIKKEKDINNDYLNEPSQGN</sequence>
<keyword evidence="5 8" id="KW-0732">Signal</keyword>
<evidence type="ECO:0000256" key="2">
    <source>
        <dbReference type="ARBA" id="ARBA00022448"/>
    </source>
</evidence>
<keyword evidence="3" id="KW-1134">Transmembrane beta strand</keyword>
<feature type="signal peptide" evidence="8">
    <location>
        <begin position="1"/>
        <end position="18"/>
    </location>
</feature>
<accession>A0ABS8A1K5</accession>
<dbReference type="Proteomes" id="UP000618240">
    <property type="component" value="Unassembled WGS sequence"/>
</dbReference>
<dbReference type="InterPro" id="IPR036942">
    <property type="entry name" value="Beta-barrel_TonB_sf"/>
</dbReference>
<organism evidence="10 11">
    <name type="scientific">Chryseobacterium tagetis</name>
    <dbReference type="NCBI Taxonomy" id="2801334"/>
    <lineage>
        <taxon>Bacteria</taxon>
        <taxon>Pseudomonadati</taxon>
        <taxon>Bacteroidota</taxon>
        <taxon>Flavobacteriia</taxon>
        <taxon>Flavobacteriales</taxon>
        <taxon>Weeksellaceae</taxon>
        <taxon>Chryseobacterium group</taxon>
        <taxon>Chryseobacterium</taxon>
    </lineage>
</organism>
<keyword evidence="10" id="KW-0675">Receptor</keyword>
<evidence type="ECO:0000313" key="10">
    <source>
        <dbReference type="EMBL" id="MCA6067874.1"/>
    </source>
</evidence>
<dbReference type="InterPro" id="IPR039426">
    <property type="entry name" value="TonB-dep_rcpt-like"/>
</dbReference>
<feature type="chain" id="PRO_5046977682" evidence="8">
    <location>
        <begin position="19"/>
        <end position="746"/>
    </location>
</feature>
<dbReference type="SUPFAM" id="SSF56935">
    <property type="entry name" value="Porins"/>
    <property type="match status" value="1"/>
</dbReference>
<feature type="domain" description="Outer membrane protein beta-barrel" evidence="9">
    <location>
        <begin position="310"/>
        <end position="721"/>
    </location>
</feature>
<evidence type="ECO:0000313" key="11">
    <source>
        <dbReference type="Proteomes" id="UP000618240"/>
    </source>
</evidence>
<name>A0ABS8A1K5_9FLAO</name>
<evidence type="ECO:0000259" key="9">
    <source>
        <dbReference type="Pfam" id="PF14905"/>
    </source>
</evidence>
<evidence type="ECO:0000256" key="3">
    <source>
        <dbReference type="ARBA" id="ARBA00022452"/>
    </source>
</evidence>
<dbReference type="PANTHER" id="PTHR30069:SF29">
    <property type="entry name" value="HEMOGLOBIN AND HEMOGLOBIN-HAPTOGLOBIN-BINDING PROTEIN 1-RELATED"/>
    <property type="match status" value="1"/>
</dbReference>
<reference evidence="10 11" key="1">
    <citation type="submission" date="2021-09" db="EMBL/GenBank/DDBJ databases">
        <title>Genome sequencing and assembly of Chryseobacterium sp. RG1.</title>
        <authorList>
            <person name="Chhetri G."/>
        </authorList>
    </citation>
    <scope>NUCLEOTIDE SEQUENCE [LARGE SCALE GENOMIC DNA]</scope>
    <source>
        <strain evidence="10 11">RG1</strain>
    </source>
</reference>
<dbReference type="PANTHER" id="PTHR30069">
    <property type="entry name" value="TONB-DEPENDENT OUTER MEMBRANE RECEPTOR"/>
    <property type="match status" value="1"/>
</dbReference>
<evidence type="ECO:0000256" key="5">
    <source>
        <dbReference type="ARBA" id="ARBA00022729"/>
    </source>
</evidence>
<dbReference type="Gene3D" id="2.40.170.20">
    <property type="entry name" value="TonB-dependent receptor, beta-barrel domain"/>
    <property type="match status" value="1"/>
</dbReference>
<evidence type="ECO:0000256" key="7">
    <source>
        <dbReference type="ARBA" id="ARBA00023237"/>
    </source>
</evidence>
<dbReference type="Pfam" id="PF14905">
    <property type="entry name" value="OMP_b-brl_3"/>
    <property type="match status" value="1"/>
</dbReference>
<keyword evidence="11" id="KW-1185">Reference proteome</keyword>
<gene>
    <name evidence="10" type="ORF">JI747_011835</name>
</gene>
<dbReference type="EMBL" id="JAERSE020000003">
    <property type="protein sequence ID" value="MCA6067874.1"/>
    <property type="molecule type" value="Genomic_DNA"/>
</dbReference>
<evidence type="ECO:0000256" key="4">
    <source>
        <dbReference type="ARBA" id="ARBA00022692"/>
    </source>
</evidence>
<dbReference type="InterPro" id="IPR037066">
    <property type="entry name" value="Plug_dom_sf"/>
</dbReference>
<keyword evidence="4" id="KW-0812">Transmembrane</keyword>
<comment type="subcellular location">
    <subcellularLocation>
        <location evidence="1">Cell outer membrane</location>
        <topology evidence="1">Multi-pass membrane protein</topology>
    </subcellularLocation>
</comment>
<protein>
    <submittedName>
        <fullName evidence="10">TonB-dependent receptor</fullName>
    </submittedName>
</protein>
<comment type="caution">
    <text evidence="10">The sequence shown here is derived from an EMBL/GenBank/DDBJ whole genome shotgun (WGS) entry which is preliminary data.</text>
</comment>
<dbReference type="InterPro" id="IPR041700">
    <property type="entry name" value="OMP_b-brl_3"/>
</dbReference>
<dbReference type="RefSeq" id="WP_225688906.1">
    <property type="nucleotide sequence ID" value="NZ_JAERSE020000003.1"/>
</dbReference>
<keyword evidence="2" id="KW-0813">Transport</keyword>
<dbReference type="Gene3D" id="2.170.130.10">
    <property type="entry name" value="TonB-dependent receptor, plug domain"/>
    <property type="match status" value="1"/>
</dbReference>
<evidence type="ECO:0000256" key="6">
    <source>
        <dbReference type="ARBA" id="ARBA00023136"/>
    </source>
</evidence>